<keyword evidence="1" id="KW-0560">Oxidoreductase</keyword>
<reference evidence="3" key="2">
    <citation type="submission" date="2020-09" db="EMBL/GenBank/DDBJ databases">
        <authorList>
            <person name="Sun Q."/>
            <person name="Ohkuma M."/>
        </authorList>
    </citation>
    <scope>NUCLEOTIDE SEQUENCE</scope>
    <source>
        <strain evidence="3">JCM 4646</strain>
    </source>
</reference>
<name>A0A919D8E7_9ACTN</name>
<evidence type="ECO:0000256" key="1">
    <source>
        <dbReference type="ARBA" id="ARBA00023002"/>
    </source>
</evidence>
<dbReference type="InterPro" id="IPR036291">
    <property type="entry name" value="NAD(P)-bd_dom_sf"/>
</dbReference>
<dbReference type="SUPFAM" id="SSF51735">
    <property type="entry name" value="NAD(P)-binding Rossmann-fold domains"/>
    <property type="match status" value="1"/>
</dbReference>
<dbReference type="InterPro" id="IPR028939">
    <property type="entry name" value="P5C_Rdtase_cat_N"/>
</dbReference>
<dbReference type="GO" id="GO:0016491">
    <property type="term" value="F:oxidoreductase activity"/>
    <property type="evidence" value="ECO:0007669"/>
    <property type="project" value="UniProtKB-KW"/>
</dbReference>
<accession>A0A919D8E7</accession>
<dbReference type="EMBL" id="BNBO01000078">
    <property type="protein sequence ID" value="GHE24691.1"/>
    <property type="molecule type" value="Genomic_DNA"/>
</dbReference>
<evidence type="ECO:0000259" key="2">
    <source>
        <dbReference type="Pfam" id="PF03807"/>
    </source>
</evidence>
<dbReference type="Proteomes" id="UP000617734">
    <property type="component" value="Unassembled WGS sequence"/>
</dbReference>
<proteinExistence type="predicted"/>
<dbReference type="PANTHER" id="PTHR14239">
    <property type="entry name" value="DUDULIN-RELATED"/>
    <property type="match status" value="1"/>
</dbReference>
<evidence type="ECO:0000313" key="3">
    <source>
        <dbReference type="EMBL" id="GHE24691.1"/>
    </source>
</evidence>
<gene>
    <name evidence="3" type="ORF">GCM10018781_75230</name>
</gene>
<evidence type="ECO:0000313" key="4">
    <source>
        <dbReference type="Proteomes" id="UP000617734"/>
    </source>
</evidence>
<dbReference type="Gene3D" id="3.40.50.720">
    <property type="entry name" value="NAD(P)-binding Rossmann-like Domain"/>
    <property type="match status" value="1"/>
</dbReference>
<comment type="caution">
    <text evidence="3">The sequence shown here is derived from an EMBL/GenBank/DDBJ whole genome shotgun (WGS) entry which is preliminary data.</text>
</comment>
<dbReference type="Pfam" id="PF03807">
    <property type="entry name" value="F420_oxidored"/>
    <property type="match status" value="1"/>
</dbReference>
<organism evidence="3 4">
    <name type="scientific">Kitasatospora indigofera</name>
    <dbReference type="NCBI Taxonomy" id="67307"/>
    <lineage>
        <taxon>Bacteria</taxon>
        <taxon>Bacillati</taxon>
        <taxon>Actinomycetota</taxon>
        <taxon>Actinomycetes</taxon>
        <taxon>Kitasatosporales</taxon>
        <taxon>Streptomycetaceae</taxon>
        <taxon>Kitasatospora</taxon>
    </lineage>
</organism>
<dbReference type="PANTHER" id="PTHR14239:SF10">
    <property type="entry name" value="REDUCTASE"/>
    <property type="match status" value="1"/>
</dbReference>
<reference evidence="3" key="1">
    <citation type="journal article" date="2014" name="Int. J. Syst. Evol. Microbiol.">
        <title>Complete genome sequence of Corynebacterium casei LMG S-19264T (=DSM 44701T), isolated from a smear-ripened cheese.</title>
        <authorList>
            <consortium name="US DOE Joint Genome Institute (JGI-PGF)"/>
            <person name="Walter F."/>
            <person name="Albersmeier A."/>
            <person name="Kalinowski J."/>
            <person name="Ruckert C."/>
        </authorList>
    </citation>
    <scope>NUCLEOTIDE SEQUENCE</scope>
    <source>
        <strain evidence="3">JCM 4646</strain>
    </source>
</reference>
<dbReference type="GeneID" id="95357750"/>
<dbReference type="InterPro" id="IPR051267">
    <property type="entry name" value="STEAP_metalloreductase"/>
</dbReference>
<feature type="domain" description="Pyrroline-5-carboxylate reductase catalytic N-terminal" evidence="2">
    <location>
        <begin position="4"/>
        <end position="92"/>
    </location>
</feature>
<dbReference type="AlphaFoldDB" id="A0A919D8E7"/>
<sequence length="238" mass="25128">MPTLGIIGSGSMGTAIARLAVAADINVVIANSRGPETLTALVGELGPLAGAGTVEQATEKADLVLLAVPILAYRSVPAAPLRGHTVLDTSNYYPIRDGRIPELDSEKLTTSELVQQHLEGAHLVKAFSNILGHHITQLARPAGAPDRTALPIAGDHAAANAAAAALISRIGFDTLDTGPLADSWRFEPESSAYTWLYMADQDTAFEDRFDAPGAPFPLTSLRDALQDVQRVRVAARTF</sequence>
<keyword evidence="4" id="KW-1185">Reference proteome</keyword>
<protein>
    <submittedName>
        <fullName evidence="3">NADP oxidoreductase</fullName>
    </submittedName>
</protein>
<dbReference type="RefSeq" id="WP_190215414.1">
    <property type="nucleotide sequence ID" value="NZ_BNBO01000078.1"/>
</dbReference>